<feature type="coiled-coil region" evidence="1">
    <location>
        <begin position="43"/>
        <end position="70"/>
    </location>
</feature>
<dbReference type="WBParaSite" id="PSU_v2.g11570.t1">
    <property type="protein sequence ID" value="PSU_v2.g11570.t1"/>
    <property type="gene ID" value="PSU_v2.g11570"/>
</dbReference>
<evidence type="ECO:0000256" key="1">
    <source>
        <dbReference type="SAM" id="Coils"/>
    </source>
</evidence>
<keyword evidence="3" id="KW-1185">Reference proteome</keyword>
<accession>A0A914Y158</accession>
<feature type="compositionally biased region" description="Basic and acidic residues" evidence="2">
    <location>
        <begin position="169"/>
        <end position="195"/>
    </location>
</feature>
<evidence type="ECO:0000313" key="4">
    <source>
        <dbReference type="WBParaSite" id="PSU_v2.g11570.t1"/>
    </source>
</evidence>
<sequence length="216" mass="23348">MLSRTVGNVSALAFKTVQGQSRLRFLHASAVTFKDNSVIDQAKEKAQNIVDKAKETYESVKDKVEAQELTNKINETFENAKESVANAAKAVGGQNLAEKASCTVEQAKEMAQNLRSKIDGPNITESAKEMYEQVKDKAQDLKDSVMGGGPGSGTSPSASGKSSTYDPRGSQEDVAKLIHENKKEFSEFDKKHGGDGKYSGGGFDPVRFFFGLNIIS</sequence>
<evidence type="ECO:0000256" key="2">
    <source>
        <dbReference type="SAM" id="MobiDB-lite"/>
    </source>
</evidence>
<proteinExistence type="predicted"/>
<dbReference type="AlphaFoldDB" id="A0A914Y158"/>
<protein>
    <submittedName>
        <fullName evidence="4">Uncharacterized protein</fullName>
    </submittedName>
</protein>
<dbReference type="Gene3D" id="1.20.120.20">
    <property type="entry name" value="Apolipoprotein"/>
    <property type="match status" value="1"/>
</dbReference>
<organism evidence="3 4">
    <name type="scientific">Panagrolaimus superbus</name>
    <dbReference type="NCBI Taxonomy" id="310955"/>
    <lineage>
        <taxon>Eukaryota</taxon>
        <taxon>Metazoa</taxon>
        <taxon>Ecdysozoa</taxon>
        <taxon>Nematoda</taxon>
        <taxon>Chromadorea</taxon>
        <taxon>Rhabditida</taxon>
        <taxon>Tylenchina</taxon>
        <taxon>Panagrolaimomorpha</taxon>
        <taxon>Panagrolaimoidea</taxon>
        <taxon>Panagrolaimidae</taxon>
        <taxon>Panagrolaimus</taxon>
    </lineage>
</organism>
<reference evidence="4" key="1">
    <citation type="submission" date="2022-11" db="UniProtKB">
        <authorList>
            <consortium name="WormBaseParasite"/>
        </authorList>
    </citation>
    <scope>IDENTIFICATION</scope>
</reference>
<feature type="compositionally biased region" description="Low complexity" evidence="2">
    <location>
        <begin position="153"/>
        <end position="164"/>
    </location>
</feature>
<name>A0A914Y158_9BILA</name>
<evidence type="ECO:0000313" key="3">
    <source>
        <dbReference type="Proteomes" id="UP000887577"/>
    </source>
</evidence>
<keyword evidence="1" id="KW-0175">Coiled coil</keyword>
<dbReference type="Proteomes" id="UP000887577">
    <property type="component" value="Unplaced"/>
</dbReference>
<feature type="region of interest" description="Disordered" evidence="2">
    <location>
        <begin position="141"/>
        <end position="197"/>
    </location>
</feature>